<dbReference type="RefSeq" id="WP_382269742.1">
    <property type="nucleotide sequence ID" value="NZ_JBHTBU010000001.1"/>
</dbReference>
<dbReference type="Gene3D" id="2.180.10.10">
    <property type="entry name" value="RHS repeat-associated core"/>
    <property type="match status" value="1"/>
</dbReference>
<dbReference type="InterPro" id="IPR022385">
    <property type="entry name" value="Rhs_assc_core"/>
</dbReference>
<dbReference type="NCBIfam" id="TIGR03696">
    <property type="entry name" value="Rhs_assc_core"/>
    <property type="match status" value="1"/>
</dbReference>
<evidence type="ECO:0000313" key="2">
    <source>
        <dbReference type="Proteomes" id="UP001596542"/>
    </source>
</evidence>
<dbReference type="EMBL" id="JBHTBU010000001">
    <property type="protein sequence ID" value="MFC7286537.1"/>
    <property type="molecule type" value="Genomic_DNA"/>
</dbReference>
<evidence type="ECO:0000313" key="1">
    <source>
        <dbReference type="EMBL" id="MFC7286537.1"/>
    </source>
</evidence>
<sequence>MVVSIPAIGRFMSADPYIRAPDNLQSYNRYSYVLNNPLMFTDPSGYFSLKKLIRGVVAIAVAVYAP</sequence>
<protein>
    <submittedName>
        <fullName evidence="1">RHS repeat domain-containing protein</fullName>
    </submittedName>
</protein>
<name>A0ABW2I6F5_9BURK</name>
<comment type="caution">
    <text evidence="1">The sequence shown here is derived from an EMBL/GenBank/DDBJ whole genome shotgun (WGS) entry which is preliminary data.</text>
</comment>
<accession>A0ABW2I6F5</accession>
<keyword evidence="2" id="KW-1185">Reference proteome</keyword>
<gene>
    <name evidence="1" type="ORF">ACFQPC_00675</name>
</gene>
<reference evidence="2" key="1">
    <citation type="journal article" date="2019" name="Int. J. Syst. Evol. Microbiol.">
        <title>The Global Catalogue of Microorganisms (GCM) 10K type strain sequencing project: providing services to taxonomists for standard genome sequencing and annotation.</title>
        <authorList>
            <consortium name="The Broad Institute Genomics Platform"/>
            <consortium name="The Broad Institute Genome Sequencing Center for Infectious Disease"/>
            <person name="Wu L."/>
            <person name="Ma J."/>
        </authorList>
    </citation>
    <scope>NUCLEOTIDE SEQUENCE [LARGE SCALE GENOMIC DNA]</scope>
    <source>
        <strain evidence="2">KACC 12508</strain>
    </source>
</reference>
<dbReference type="Proteomes" id="UP001596542">
    <property type="component" value="Unassembled WGS sequence"/>
</dbReference>
<proteinExistence type="predicted"/>
<organism evidence="1 2">
    <name type="scientific">Herminiimonas glaciei</name>
    <dbReference type="NCBI Taxonomy" id="523788"/>
    <lineage>
        <taxon>Bacteria</taxon>
        <taxon>Pseudomonadati</taxon>
        <taxon>Pseudomonadota</taxon>
        <taxon>Betaproteobacteria</taxon>
        <taxon>Burkholderiales</taxon>
        <taxon>Oxalobacteraceae</taxon>
        <taxon>Herminiimonas</taxon>
    </lineage>
</organism>